<dbReference type="Pfam" id="PF00593">
    <property type="entry name" value="TonB_dep_Rec_b-barrel"/>
    <property type="match status" value="1"/>
</dbReference>
<dbReference type="InterPro" id="IPR010917">
    <property type="entry name" value="TonB_rcpt_CS"/>
</dbReference>
<dbReference type="PROSITE" id="PS52016">
    <property type="entry name" value="TONB_DEPENDENT_REC_3"/>
    <property type="match status" value="1"/>
</dbReference>
<dbReference type="SUPFAM" id="SSF56935">
    <property type="entry name" value="Porins"/>
    <property type="match status" value="1"/>
</dbReference>
<dbReference type="AlphaFoldDB" id="A0A2M9CSA8"/>
<organism evidence="18 19">
    <name type="scientific">Thermoflavifilum aggregans</name>
    <dbReference type="NCBI Taxonomy" id="454188"/>
    <lineage>
        <taxon>Bacteria</taxon>
        <taxon>Pseudomonadati</taxon>
        <taxon>Bacteroidota</taxon>
        <taxon>Chitinophagia</taxon>
        <taxon>Chitinophagales</taxon>
        <taxon>Chitinophagaceae</taxon>
        <taxon>Thermoflavifilum</taxon>
    </lineage>
</organism>
<evidence type="ECO:0000256" key="7">
    <source>
        <dbReference type="ARBA" id="ARBA00022729"/>
    </source>
</evidence>
<dbReference type="Gene3D" id="2.170.130.10">
    <property type="entry name" value="TonB-dependent receptor, plug domain"/>
    <property type="match status" value="1"/>
</dbReference>
<evidence type="ECO:0000256" key="12">
    <source>
        <dbReference type="ARBA" id="ARBA00023170"/>
    </source>
</evidence>
<evidence type="ECO:0000256" key="8">
    <source>
        <dbReference type="ARBA" id="ARBA00023004"/>
    </source>
</evidence>
<evidence type="ECO:0000256" key="13">
    <source>
        <dbReference type="ARBA" id="ARBA00023237"/>
    </source>
</evidence>
<keyword evidence="7" id="KW-0732">Signal</keyword>
<keyword evidence="6 14" id="KW-0812">Transmembrane</keyword>
<keyword evidence="5" id="KW-0410">Iron transport</keyword>
<dbReference type="InterPro" id="IPR036942">
    <property type="entry name" value="Beta-barrel_TonB_sf"/>
</dbReference>
<dbReference type="GO" id="GO:0015344">
    <property type="term" value="F:siderophore uptake transmembrane transporter activity"/>
    <property type="evidence" value="ECO:0007669"/>
    <property type="project" value="TreeGrafter"/>
</dbReference>
<evidence type="ECO:0000256" key="2">
    <source>
        <dbReference type="ARBA" id="ARBA00009810"/>
    </source>
</evidence>
<proteinExistence type="inferred from homology"/>
<dbReference type="InterPro" id="IPR037066">
    <property type="entry name" value="Plug_dom_sf"/>
</dbReference>
<protein>
    <submittedName>
        <fullName evidence="18">Iron complex outermembrane receptor protein</fullName>
    </submittedName>
</protein>
<evidence type="ECO:0000259" key="17">
    <source>
        <dbReference type="Pfam" id="PF07715"/>
    </source>
</evidence>
<dbReference type="PANTHER" id="PTHR32552:SF68">
    <property type="entry name" value="FERRICHROME OUTER MEMBRANE TRANSPORTER_PHAGE RECEPTOR"/>
    <property type="match status" value="1"/>
</dbReference>
<evidence type="ECO:0000256" key="10">
    <source>
        <dbReference type="ARBA" id="ARBA00023077"/>
    </source>
</evidence>
<dbReference type="RefSeq" id="WP_100313430.1">
    <property type="nucleotide sequence ID" value="NZ_PGFG01000001.1"/>
</dbReference>
<dbReference type="PROSITE" id="PS01156">
    <property type="entry name" value="TONB_DEPENDENT_REC_2"/>
    <property type="match status" value="1"/>
</dbReference>
<dbReference type="InterPro" id="IPR000531">
    <property type="entry name" value="Beta-barrel_TonB"/>
</dbReference>
<comment type="subcellular location">
    <subcellularLocation>
        <location evidence="1 14">Cell outer membrane</location>
        <topology evidence="1 14">Multi-pass membrane protein</topology>
    </subcellularLocation>
</comment>
<keyword evidence="9" id="KW-0406">Ion transport</keyword>
<evidence type="ECO:0000256" key="3">
    <source>
        <dbReference type="ARBA" id="ARBA00022448"/>
    </source>
</evidence>
<feature type="domain" description="TonB-dependent receptor-like beta-barrel" evidence="16">
    <location>
        <begin position="257"/>
        <end position="689"/>
    </location>
</feature>
<dbReference type="EMBL" id="PGFG01000001">
    <property type="protein sequence ID" value="PJJ74731.1"/>
    <property type="molecule type" value="Genomic_DNA"/>
</dbReference>
<reference evidence="18 19" key="1">
    <citation type="submission" date="2017-11" db="EMBL/GenBank/DDBJ databases">
        <title>Genomic Encyclopedia of Archaeal and Bacterial Type Strains, Phase II (KMG-II): From Individual Species to Whole Genera.</title>
        <authorList>
            <person name="Goeker M."/>
        </authorList>
    </citation>
    <scope>NUCLEOTIDE SEQUENCE [LARGE SCALE GENOMIC DNA]</scope>
    <source>
        <strain evidence="18 19">DSM 27268</strain>
    </source>
</reference>
<dbReference type="PANTHER" id="PTHR32552">
    <property type="entry name" value="FERRICHROME IRON RECEPTOR-RELATED"/>
    <property type="match status" value="1"/>
</dbReference>
<dbReference type="Gene3D" id="2.40.170.20">
    <property type="entry name" value="TonB-dependent receptor, beta-barrel domain"/>
    <property type="match status" value="1"/>
</dbReference>
<evidence type="ECO:0000256" key="15">
    <source>
        <dbReference type="RuleBase" id="RU003357"/>
    </source>
</evidence>
<accession>A0A2M9CSA8</accession>
<sequence length="722" mass="81721">MKKLHLSIAAICIIHIGFAQQKDSVVPSQDSLKIHQIHHLQEVIVTDQKHSYQADNPSLSLRLLTPLQKIPQNIQVVTEDVLNDQQVTMMGNDVIRNVSGAVRLEHWSMYTRINMRATRASEFRNGMNITSTWGPLSLDMGLVDRIEFVKGPAGFLMSNGEPGAIMNVVTKKPTGIDQGELSLMFGSYSLYRFSIDKDGILDTNGKLLYRINLIGQTQNSFRPYEFNRRLSLHPVITYKINDKTDFTAEYTLQSVSMSNVGSPYAYSTRNYADVPKSFTTLEPGLDPARISEQNLFLYFHHHINNHWLLTVQTAYFNYMQRASDIWPSSLDSAGNMIRGVSNFDVLSEYAFGQIFLNGNLSTGRLTHHILTGLDLGNKQNWYDWNQYHELDTKDHPFNIYQPVYGSPSNGLPTFDRSKTIRQRAGNNTINQTYSALYVQDELGFAEDKIRLTLAGRYTKVQQSDYGTPYQADHFTPRVGLSVSLSNDASVYGLFDQSFLPQSGLLRGNKLPKPQTGNNLEFGIKKDFRNGLWNATVSVYRIQKNGLLVNDPDTTDNPNNRYSLQLGQAVAKGVELDIRGQIAKGLRAVINYAYTDASITKDINKNKVGQPLPGYAHHIINTWLTYQLQNGKWKGLGVSAGCSYQKDRIDWSGVFQAVVPYRPLPDYFRLDGGVFWQINQLKINLTVNNILNAYLYSGGAYANFYYWQAEAPRNYKLGISYNF</sequence>
<comment type="similarity">
    <text evidence="2 14 15">Belongs to the TonB-dependent receptor family.</text>
</comment>
<dbReference type="GO" id="GO:0015891">
    <property type="term" value="P:siderophore transport"/>
    <property type="evidence" value="ECO:0007669"/>
    <property type="project" value="InterPro"/>
</dbReference>
<dbReference type="Pfam" id="PF07715">
    <property type="entry name" value="Plug"/>
    <property type="match status" value="1"/>
</dbReference>
<name>A0A2M9CSA8_9BACT</name>
<comment type="caution">
    <text evidence="18">The sequence shown here is derived from an EMBL/GenBank/DDBJ whole genome shotgun (WGS) entry which is preliminary data.</text>
</comment>
<dbReference type="NCBIfam" id="TIGR01783">
    <property type="entry name" value="TonB-siderophor"/>
    <property type="match status" value="1"/>
</dbReference>
<keyword evidence="8" id="KW-0408">Iron</keyword>
<dbReference type="OrthoDB" id="9775095at2"/>
<evidence type="ECO:0000256" key="14">
    <source>
        <dbReference type="PROSITE-ProRule" id="PRU01360"/>
    </source>
</evidence>
<dbReference type="InterPro" id="IPR039426">
    <property type="entry name" value="TonB-dep_rcpt-like"/>
</dbReference>
<evidence type="ECO:0000313" key="19">
    <source>
        <dbReference type="Proteomes" id="UP000230000"/>
    </source>
</evidence>
<dbReference type="InterPro" id="IPR012910">
    <property type="entry name" value="Plug_dom"/>
</dbReference>
<dbReference type="InterPro" id="IPR010105">
    <property type="entry name" value="TonB_sidphr_rcpt"/>
</dbReference>
<gene>
    <name evidence="18" type="ORF">BXY57_0293</name>
</gene>
<dbReference type="CDD" id="cd01347">
    <property type="entry name" value="ligand_gated_channel"/>
    <property type="match status" value="1"/>
</dbReference>
<feature type="domain" description="TonB-dependent receptor plug" evidence="17">
    <location>
        <begin position="67"/>
        <end position="164"/>
    </location>
</feature>
<keyword evidence="13 14" id="KW-0998">Cell outer membrane</keyword>
<evidence type="ECO:0000256" key="11">
    <source>
        <dbReference type="ARBA" id="ARBA00023136"/>
    </source>
</evidence>
<evidence type="ECO:0000259" key="16">
    <source>
        <dbReference type="Pfam" id="PF00593"/>
    </source>
</evidence>
<keyword evidence="19" id="KW-1185">Reference proteome</keyword>
<evidence type="ECO:0000256" key="9">
    <source>
        <dbReference type="ARBA" id="ARBA00023065"/>
    </source>
</evidence>
<evidence type="ECO:0000256" key="1">
    <source>
        <dbReference type="ARBA" id="ARBA00004571"/>
    </source>
</evidence>
<evidence type="ECO:0000256" key="5">
    <source>
        <dbReference type="ARBA" id="ARBA00022496"/>
    </source>
</evidence>
<dbReference type="GO" id="GO:0009279">
    <property type="term" value="C:cell outer membrane"/>
    <property type="evidence" value="ECO:0007669"/>
    <property type="project" value="UniProtKB-SubCell"/>
</dbReference>
<keyword evidence="3 14" id="KW-0813">Transport</keyword>
<keyword evidence="12 18" id="KW-0675">Receptor</keyword>
<keyword evidence="10 15" id="KW-0798">TonB box</keyword>
<dbReference type="Proteomes" id="UP000230000">
    <property type="component" value="Unassembled WGS sequence"/>
</dbReference>
<evidence type="ECO:0000256" key="6">
    <source>
        <dbReference type="ARBA" id="ARBA00022692"/>
    </source>
</evidence>
<keyword evidence="11 14" id="KW-0472">Membrane</keyword>
<evidence type="ECO:0000256" key="4">
    <source>
        <dbReference type="ARBA" id="ARBA00022452"/>
    </source>
</evidence>
<dbReference type="GO" id="GO:0038023">
    <property type="term" value="F:signaling receptor activity"/>
    <property type="evidence" value="ECO:0007669"/>
    <property type="project" value="InterPro"/>
</dbReference>
<evidence type="ECO:0000313" key="18">
    <source>
        <dbReference type="EMBL" id="PJJ74731.1"/>
    </source>
</evidence>
<keyword evidence="4 14" id="KW-1134">Transmembrane beta strand</keyword>